<feature type="compositionally biased region" description="Basic residues" evidence="1">
    <location>
        <begin position="60"/>
        <end position="74"/>
    </location>
</feature>
<dbReference type="EMBL" id="CP013140">
    <property type="protein sequence ID" value="ALN55777.1"/>
    <property type="molecule type" value="Genomic_DNA"/>
</dbReference>
<evidence type="ECO:0000256" key="2">
    <source>
        <dbReference type="SAM" id="Phobius"/>
    </source>
</evidence>
<dbReference type="Proteomes" id="UP000061569">
    <property type="component" value="Chromosome"/>
</dbReference>
<name>A0A0S2DBE2_LYSEN</name>
<organism evidence="3 4">
    <name type="scientific">Lysobacter enzymogenes</name>
    <dbReference type="NCBI Taxonomy" id="69"/>
    <lineage>
        <taxon>Bacteria</taxon>
        <taxon>Pseudomonadati</taxon>
        <taxon>Pseudomonadota</taxon>
        <taxon>Gammaproteobacteria</taxon>
        <taxon>Lysobacterales</taxon>
        <taxon>Lysobacteraceae</taxon>
        <taxon>Lysobacter</taxon>
    </lineage>
</organism>
<feature type="region of interest" description="Disordered" evidence="1">
    <location>
        <begin position="58"/>
        <end position="79"/>
    </location>
</feature>
<feature type="transmembrane region" description="Helical" evidence="2">
    <location>
        <begin position="158"/>
        <end position="180"/>
    </location>
</feature>
<keyword evidence="2" id="KW-0472">Membrane</keyword>
<evidence type="ECO:0000313" key="4">
    <source>
        <dbReference type="Proteomes" id="UP000061569"/>
    </source>
</evidence>
<evidence type="ECO:0000313" key="3">
    <source>
        <dbReference type="EMBL" id="ALN55777.1"/>
    </source>
</evidence>
<protein>
    <submittedName>
        <fullName evidence="3">Uncharacterized protein</fullName>
    </submittedName>
</protein>
<dbReference type="AlphaFoldDB" id="A0A0S2DBE2"/>
<evidence type="ECO:0000256" key="1">
    <source>
        <dbReference type="SAM" id="MobiDB-lite"/>
    </source>
</evidence>
<dbReference type="PATRIC" id="fig|69.6.peg.416"/>
<keyword evidence="2" id="KW-1133">Transmembrane helix</keyword>
<dbReference type="KEGG" id="lez:GLE_0419"/>
<proteinExistence type="predicted"/>
<keyword evidence="2" id="KW-0812">Transmembrane</keyword>
<feature type="transmembrane region" description="Helical" evidence="2">
    <location>
        <begin position="130"/>
        <end position="152"/>
    </location>
</feature>
<gene>
    <name evidence="3" type="ORF">GLE_0419</name>
</gene>
<sequence length="288" mass="30621">MLEDGRAVRGSWQNAASERAARERGVPRHGRNGWNGRFCGAASGGHSLYRRTAHGGIDKARRRGRCGRGRKPRPMRGVTPIPYPAAMQNLAAHDYADGHVIHLVSKLQPAPGQAPAALGLPRRLGPAGRAWFALANTVVSAAAAGALFLLWTRPTPGLWFQLLFTVMLVGLAAAPWAILAGSIRQADFERGLQATWRDIAGRASAVEARVIERDWTLSEDGSVASFALTVRTADAASLRGRWRPADASHGLLQAQVPGVGAVVRVWRVADAPAGAPRVIEAADPSVVA</sequence>
<dbReference type="STRING" id="69.GLE_0419"/>
<feature type="region of interest" description="Disordered" evidence="1">
    <location>
        <begin position="1"/>
        <end position="29"/>
    </location>
</feature>
<accession>A0A0S2DBE2</accession>
<reference evidence="3 4" key="1">
    <citation type="submission" date="2015-11" db="EMBL/GenBank/DDBJ databases">
        <title>Genome sequences of Lysobacter enzymogenes strain C3 and Lysobacter antibioticus ATCC 29479.</title>
        <authorList>
            <person name="Kobayashi D.Y."/>
        </authorList>
    </citation>
    <scope>NUCLEOTIDE SEQUENCE [LARGE SCALE GENOMIC DNA]</scope>
    <source>
        <strain evidence="3 4">C3</strain>
    </source>
</reference>